<reference evidence="2" key="1">
    <citation type="submission" date="2016-10" db="EMBL/GenBank/DDBJ databases">
        <authorList>
            <person name="Varghese N."/>
            <person name="Submissions S."/>
        </authorList>
    </citation>
    <scope>NUCLEOTIDE SEQUENCE [LARGE SCALE GENOMIC DNA]</scope>
    <source>
        <strain evidence="2">CGMCC 1.11014</strain>
    </source>
</reference>
<dbReference type="RefSeq" id="WP_229488683.1">
    <property type="nucleotide sequence ID" value="NZ_FPBO01000001.1"/>
</dbReference>
<dbReference type="Pfam" id="PF06042">
    <property type="entry name" value="NTP_transf_6"/>
    <property type="match status" value="1"/>
</dbReference>
<dbReference type="InterPro" id="IPR009267">
    <property type="entry name" value="NTP_transf_6"/>
</dbReference>
<evidence type="ECO:0000313" key="1">
    <source>
        <dbReference type="EMBL" id="SFU27562.1"/>
    </source>
</evidence>
<dbReference type="PANTHER" id="PTHR39166">
    <property type="entry name" value="BLL1166 PROTEIN"/>
    <property type="match status" value="1"/>
</dbReference>
<evidence type="ECO:0000313" key="2">
    <source>
        <dbReference type="Proteomes" id="UP000199391"/>
    </source>
</evidence>
<dbReference type="Proteomes" id="UP000199391">
    <property type="component" value="Unassembled WGS sequence"/>
</dbReference>
<accession>A0A1I7EUI4</accession>
<gene>
    <name evidence="1" type="ORF">SAMN05216552_1001111</name>
</gene>
<dbReference type="AlphaFoldDB" id="A0A1I7EUI4"/>
<dbReference type="STRING" id="1035707.SAMN05216552_1001111"/>
<dbReference type="EMBL" id="FPBO01000001">
    <property type="protein sequence ID" value="SFU27562.1"/>
    <property type="molecule type" value="Genomic_DNA"/>
</dbReference>
<protein>
    <recommendedName>
        <fullName evidence="3">Nucleotidyltransferase family protein</fullName>
    </recommendedName>
</protein>
<sequence>MSVDQQCLRQRLRAIARESDWFMQALESVRSLQLDSWCIGAGAVRNLVWDHLHGYATPSPIADVDVAYFDDADLRPETEQALQALLCARHPGTPWEVTNQAWVHLWFEGRFGHRVAPLRSLEDAVASWPEFATSVGIKLQEDSEIEVIAPHGLEDLFSMVVRRNPARVSVETYRNRVAEKRYLQRWPRVQIVG</sequence>
<proteinExistence type="predicted"/>
<dbReference type="PANTHER" id="PTHR39166:SF1">
    <property type="entry name" value="BLL1166 PROTEIN"/>
    <property type="match status" value="1"/>
</dbReference>
<organism evidence="1 2">
    <name type="scientific">Pseudoduganella namucuonensis</name>
    <dbReference type="NCBI Taxonomy" id="1035707"/>
    <lineage>
        <taxon>Bacteria</taxon>
        <taxon>Pseudomonadati</taxon>
        <taxon>Pseudomonadota</taxon>
        <taxon>Betaproteobacteria</taxon>
        <taxon>Burkholderiales</taxon>
        <taxon>Oxalobacteraceae</taxon>
        <taxon>Telluria group</taxon>
        <taxon>Pseudoduganella</taxon>
    </lineage>
</organism>
<evidence type="ECO:0008006" key="3">
    <source>
        <dbReference type="Google" id="ProtNLM"/>
    </source>
</evidence>
<name>A0A1I7EUI4_9BURK</name>
<keyword evidence="2" id="KW-1185">Reference proteome</keyword>